<dbReference type="EMBL" id="CADCUW010000032">
    <property type="protein sequence ID" value="CAA9385913.1"/>
    <property type="molecule type" value="Genomic_DNA"/>
</dbReference>
<sequence length="98" mass="10933">MLRVLTVVFWVAFPLFVASLFLSDLASGLFGDRSSRMVNAALLVAIVVCFGAITSYEFGRNPIADTERGEWTNRQLFYTLVFTISFFLGGYFIAVAVF</sequence>
<keyword evidence="1" id="KW-0812">Transmembrane</keyword>
<accession>A0A6J4NEW3</accession>
<feature type="transmembrane region" description="Helical" evidence="1">
    <location>
        <begin position="76"/>
        <end position="97"/>
    </location>
</feature>
<evidence type="ECO:0000256" key="1">
    <source>
        <dbReference type="SAM" id="Phobius"/>
    </source>
</evidence>
<keyword evidence="1" id="KW-0472">Membrane</keyword>
<keyword evidence="1" id="KW-1133">Transmembrane helix</keyword>
<proteinExistence type="predicted"/>
<dbReference type="AlphaFoldDB" id="A0A6J4NEW3"/>
<name>A0A6J4NEW3_9ACTN</name>
<evidence type="ECO:0000313" key="2">
    <source>
        <dbReference type="EMBL" id="CAA9385913.1"/>
    </source>
</evidence>
<gene>
    <name evidence="2" type="ORF">AVDCRST_MAG01-01-239</name>
</gene>
<protein>
    <submittedName>
        <fullName evidence="2">Uncharacterized protein</fullName>
    </submittedName>
</protein>
<reference evidence="2" key="1">
    <citation type="submission" date="2020-02" db="EMBL/GenBank/DDBJ databases">
        <authorList>
            <person name="Meier V. D."/>
        </authorList>
    </citation>
    <scope>NUCLEOTIDE SEQUENCE</scope>
    <source>
        <strain evidence="2">AVDCRST_MAG01</strain>
    </source>
</reference>
<feature type="transmembrane region" description="Helical" evidence="1">
    <location>
        <begin position="38"/>
        <end position="56"/>
    </location>
</feature>
<organism evidence="2">
    <name type="scientific">uncultured Rubrobacteraceae bacterium</name>
    <dbReference type="NCBI Taxonomy" id="349277"/>
    <lineage>
        <taxon>Bacteria</taxon>
        <taxon>Bacillati</taxon>
        <taxon>Actinomycetota</taxon>
        <taxon>Rubrobacteria</taxon>
        <taxon>Rubrobacterales</taxon>
        <taxon>Rubrobacteraceae</taxon>
        <taxon>environmental samples</taxon>
    </lineage>
</organism>